<comment type="caution">
    <text evidence="6">The sequence shown here is derived from an EMBL/GenBank/DDBJ whole genome shotgun (WGS) entry which is preliminary data.</text>
</comment>
<dbReference type="AlphaFoldDB" id="A0AAN9V047"/>
<evidence type="ECO:0000313" key="6">
    <source>
        <dbReference type="EMBL" id="KAK7789092.1"/>
    </source>
</evidence>
<proteinExistence type="predicted"/>
<evidence type="ECO:0000256" key="3">
    <source>
        <dbReference type="SAM" id="MobiDB-lite"/>
    </source>
</evidence>
<evidence type="ECO:0000256" key="2">
    <source>
        <dbReference type="PROSITE-ProRule" id="PRU00059"/>
    </source>
</evidence>
<dbReference type="InterPro" id="IPR035914">
    <property type="entry name" value="Sperma_CUB_dom_sf"/>
</dbReference>
<dbReference type="PANTHER" id="PTHR47537:SF3">
    <property type="entry name" value="CUB DOMAIN-CONTAINING PROTEIN"/>
    <property type="match status" value="1"/>
</dbReference>
<dbReference type="SUPFAM" id="SSF49854">
    <property type="entry name" value="Spermadhesin, CUB domain"/>
    <property type="match status" value="2"/>
</dbReference>
<sequence length="852" mass="93933">MGAGRGRGRGRGGGAGALLLLPPLLLLLGVARAQVAWTPIYVDGNSQVDLWTQEAQGCSCPFDAARRDCACCVRDGGCHCGRSMPNRCSQCGLEQHCGRMCNVTLDSRFLASRSGKTFGQIKSPSLEGPAFCWFLLQPDVGQRVEVQVYRLVSAGRFNGTSCEGGFLQLVDGQEPSPRAGDVQICGGNERYAPPVVLFADRGPASLIFQIGESTLRSQFLAYYSFTPSGGGGAVGFQARGGRRIDLTECDWLYQDFLCREPGSCVLASPGYPGLYPPNRQCKYHITTSSIQTQVHISFTSLLLPYNHCRTHYVAIYQGSTPSSPLLNTLCSNRKAQFTYSGPKLLLEFSSGPPVPPYDYNGFLATLEFTEKITSTESSTGSIVKSTEPGVMMDGTSAPRRPLSRTGCDLVFSGNDSRSGHFDTKDRPWSPLCTLTFVGRPTDIVHISLFNYQLRAPSCQTVAEVYDGYADDSVKPRHRLCSPLTKHAQDPSGRFLEQQTFVSSDNALTLVLRRPSPSFGSSEKEFLNGAFLFHDEQVDGTLRPDTLCDVDYYGLSSPRQGHVTNPGGQQLFWNYEGTLRCSQRFIPAANQSITLTITTLARLSANPNCHTLCGDSGCRCVTKLIPLLQMDHLAIITDQGQVLSCLCGDFQQQWLPVSVRSWSPMRLVYSVAHYSWNMQGFQFTSSYAFVVDSVCGYARISEPAGEIHSKNISSSAMKLNHYFHQDCVWLLDSKIERQLTIELATEQSRPCTAWNISAYKYDDSTNDNFGELLHTFCPRDRRKEIPLPWKLDTVLLRLRATTGTAPEYSIRWTSQIVRANTRVSGPTSAPSAAAGKWMGPWLGTLLALLWYRS</sequence>
<dbReference type="Pfam" id="PF00431">
    <property type="entry name" value="CUB"/>
    <property type="match status" value="1"/>
</dbReference>
<name>A0AAN9V047_9ORTH</name>
<comment type="caution">
    <text evidence="2">Lacks conserved residue(s) required for the propagation of feature annotation.</text>
</comment>
<keyword evidence="1" id="KW-1015">Disulfide bond</keyword>
<dbReference type="InterPro" id="IPR053207">
    <property type="entry name" value="Non-NMDA_GluR_Accessory"/>
</dbReference>
<dbReference type="PROSITE" id="PS01180">
    <property type="entry name" value="CUB"/>
    <property type="match status" value="1"/>
</dbReference>
<feature type="signal peptide" evidence="4">
    <location>
        <begin position="1"/>
        <end position="33"/>
    </location>
</feature>
<evidence type="ECO:0000256" key="4">
    <source>
        <dbReference type="SAM" id="SignalP"/>
    </source>
</evidence>
<protein>
    <recommendedName>
        <fullName evidence="5">CUB domain-containing protein</fullName>
    </recommendedName>
</protein>
<evidence type="ECO:0000256" key="1">
    <source>
        <dbReference type="ARBA" id="ARBA00023157"/>
    </source>
</evidence>
<dbReference type="PANTHER" id="PTHR47537">
    <property type="entry name" value="CUBILIN"/>
    <property type="match status" value="1"/>
</dbReference>
<gene>
    <name evidence="6" type="ORF">R5R35_012776</name>
</gene>
<dbReference type="EMBL" id="JAZDUA010000842">
    <property type="protein sequence ID" value="KAK7789092.1"/>
    <property type="molecule type" value="Genomic_DNA"/>
</dbReference>
<organism evidence="6 7">
    <name type="scientific">Gryllus longicercus</name>
    <dbReference type="NCBI Taxonomy" id="2509291"/>
    <lineage>
        <taxon>Eukaryota</taxon>
        <taxon>Metazoa</taxon>
        <taxon>Ecdysozoa</taxon>
        <taxon>Arthropoda</taxon>
        <taxon>Hexapoda</taxon>
        <taxon>Insecta</taxon>
        <taxon>Pterygota</taxon>
        <taxon>Neoptera</taxon>
        <taxon>Polyneoptera</taxon>
        <taxon>Orthoptera</taxon>
        <taxon>Ensifera</taxon>
        <taxon>Gryllidea</taxon>
        <taxon>Grylloidea</taxon>
        <taxon>Gryllidae</taxon>
        <taxon>Gryllinae</taxon>
        <taxon>Gryllus</taxon>
    </lineage>
</organism>
<feature type="region of interest" description="Disordered" evidence="3">
    <location>
        <begin position="379"/>
        <end position="401"/>
    </location>
</feature>
<evidence type="ECO:0000313" key="7">
    <source>
        <dbReference type="Proteomes" id="UP001378592"/>
    </source>
</evidence>
<evidence type="ECO:0000259" key="5">
    <source>
        <dbReference type="PROSITE" id="PS01180"/>
    </source>
</evidence>
<feature type="domain" description="CUB" evidence="5">
    <location>
        <begin position="249"/>
        <end position="369"/>
    </location>
</feature>
<reference evidence="6 7" key="1">
    <citation type="submission" date="2024-03" db="EMBL/GenBank/DDBJ databases">
        <title>The genome assembly and annotation of the cricket Gryllus longicercus Weissman &amp; Gray.</title>
        <authorList>
            <person name="Szrajer S."/>
            <person name="Gray D."/>
            <person name="Ylla G."/>
        </authorList>
    </citation>
    <scope>NUCLEOTIDE SEQUENCE [LARGE SCALE GENOMIC DNA]</scope>
    <source>
        <strain evidence="6">DAG 2021-001</strain>
        <tissue evidence="6">Whole body minus gut</tissue>
    </source>
</reference>
<dbReference type="SMART" id="SM00042">
    <property type="entry name" value="CUB"/>
    <property type="match status" value="2"/>
</dbReference>
<dbReference type="Proteomes" id="UP001378592">
    <property type="component" value="Unassembled WGS sequence"/>
</dbReference>
<keyword evidence="7" id="KW-1185">Reference proteome</keyword>
<keyword evidence="4" id="KW-0732">Signal</keyword>
<dbReference type="Gene3D" id="2.60.120.290">
    <property type="entry name" value="Spermadhesin, CUB domain"/>
    <property type="match status" value="1"/>
</dbReference>
<dbReference type="InterPro" id="IPR000859">
    <property type="entry name" value="CUB_dom"/>
</dbReference>
<dbReference type="CDD" id="cd00041">
    <property type="entry name" value="CUB"/>
    <property type="match status" value="1"/>
</dbReference>
<accession>A0AAN9V047</accession>
<feature type="chain" id="PRO_5042840810" description="CUB domain-containing protein" evidence="4">
    <location>
        <begin position="34"/>
        <end position="852"/>
    </location>
</feature>
<dbReference type="GO" id="GO:0005886">
    <property type="term" value="C:plasma membrane"/>
    <property type="evidence" value="ECO:0007669"/>
    <property type="project" value="TreeGrafter"/>
</dbReference>